<dbReference type="EMBL" id="ADHJ01000039">
    <property type="protein sequence ID" value="EFU39461.1"/>
    <property type="molecule type" value="Genomic_DNA"/>
</dbReference>
<proteinExistence type="inferred from homology"/>
<dbReference type="Pfam" id="PF00005">
    <property type="entry name" value="ABC_tran"/>
    <property type="match status" value="1"/>
</dbReference>
<keyword evidence="3" id="KW-0547">Nucleotide-binding</keyword>
<comment type="similarity">
    <text evidence="1">Belongs to the ABC transporter superfamily.</text>
</comment>
<gene>
    <name evidence="6" type="ORF">PVOR_24299</name>
</gene>
<dbReference type="Proteomes" id="UP000003094">
    <property type="component" value="Unassembled WGS sequence"/>
</dbReference>
<evidence type="ECO:0000256" key="1">
    <source>
        <dbReference type="ARBA" id="ARBA00005417"/>
    </source>
</evidence>
<evidence type="ECO:0000256" key="4">
    <source>
        <dbReference type="ARBA" id="ARBA00022840"/>
    </source>
</evidence>
<keyword evidence="7" id="KW-1185">Reference proteome</keyword>
<dbReference type="GO" id="GO:0016887">
    <property type="term" value="F:ATP hydrolysis activity"/>
    <property type="evidence" value="ECO:0007669"/>
    <property type="project" value="InterPro"/>
</dbReference>
<keyword evidence="4" id="KW-0067">ATP-binding</keyword>
<dbReference type="RefSeq" id="WP_006211618.1">
    <property type="nucleotide sequence ID" value="NZ_ADHJ01000039.1"/>
</dbReference>
<evidence type="ECO:0000259" key="5">
    <source>
        <dbReference type="PROSITE" id="PS50893"/>
    </source>
</evidence>
<dbReference type="PANTHER" id="PTHR42798:SF7">
    <property type="entry name" value="ALPHA-D-RIBOSE 1-METHYLPHOSPHONATE 5-TRIPHOSPHATE SYNTHASE SUBUNIT PHNL"/>
    <property type="match status" value="1"/>
</dbReference>
<feature type="domain" description="ABC transporter" evidence="5">
    <location>
        <begin position="5"/>
        <end position="244"/>
    </location>
</feature>
<dbReference type="AlphaFoldDB" id="A0A2R9SQ52"/>
<evidence type="ECO:0000313" key="6">
    <source>
        <dbReference type="EMBL" id="EFU39461.1"/>
    </source>
</evidence>
<reference evidence="6 7" key="1">
    <citation type="journal article" date="2010" name="BMC Genomics">
        <title>Genome sequence of the pattern forming Paenibacillus vortex bacterium reveals potential for thriving in complex environments.</title>
        <authorList>
            <person name="Sirota-Madi A."/>
            <person name="Olender T."/>
            <person name="Helman Y."/>
            <person name="Ingham C."/>
            <person name="Brainis I."/>
            <person name="Roth D."/>
            <person name="Hagi E."/>
            <person name="Brodsky L."/>
            <person name="Leshkowitz D."/>
            <person name="Galatenko V."/>
            <person name="Nikolaev V."/>
            <person name="Mugasimangalam R.C."/>
            <person name="Bransburg-Zabary S."/>
            <person name="Gutnick D.L."/>
            <person name="Lancet D."/>
            <person name="Ben-Jacob E."/>
        </authorList>
    </citation>
    <scope>NUCLEOTIDE SEQUENCE [LARGE SCALE GENOMIC DNA]</scope>
    <source>
        <strain evidence="6 7">V453</strain>
    </source>
</reference>
<accession>A0A2R9SQ52</accession>
<dbReference type="Gene3D" id="3.40.50.300">
    <property type="entry name" value="P-loop containing nucleotide triphosphate hydrolases"/>
    <property type="match status" value="1"/>
</dbReference>
<dbReference type="InterPro" id="IPR003593">
    <property type="entry name" value="AAA+_ATPase"/>
</dbReference>
<evidence type="ECO:0000256" key="2">
    <source>
        <dbReference type="ARBA" id="ARBA00022448"/>
    </source>
</evidence>
<keyword evidence="2" id="KW-0813">Transport</keyword>
<evidence type="ECO:0000256" key="3">
    <source>
        <dbReference type="ARBA" id="ARBA00022741"/>
    </source>
</evidence>
<dbReference type="InterPro" id="IPR017911">
    <property type="entry name" value="MacB-like_ATP-bd"/>
</dbReference>
<dbReference type="PROSITE" id="PS50893">
    <property type="entry name" value="ABC_TRANSPORTER_2"/>
    <property type="match status" value="1"/>
</dbReference>
<dbReference type="CDD" id="cd03255">
    <property type="entry name" value="ABC_MJ0796_LolCDE_FtsE"/>
    <property type="match status" value="1"/>
</dbReference>
<sequence length="252" mass="27642">MKKMLIGDHIVKSFGEGDEKHHVLDGVSAYINEGEFVAVMGPSGSGKSTLLFALSGTDVVDDGKVVFDGRDLTTASENELADIRRTQMGFVFQQPTMLNNLNILDNIILPSLRDNRKNVANITAKARTLMKRVGIAELEKRDITQVSGGQLQRAGICRALMNNPRIIFGDEPTGALNSTSAQEMMDLFSEINAEGTAVMLVTHDANVAARTERIMFMRDGSIVSELQLPKYDGTDMEGRIEHVTVKMREIGI</sequence>
<dbReference type="SUPFAM" id="SSF52540">
    <property type="entry name" value="P-loop containing nucleoside triphosphate hydrolases"/>
    <property type="match status" value="1"/>
</dbReference>
<dbReference type="GO" id="GO:0005524">
    <property type="term" value="F:ATP binding"/>
    <property type="evidence" value="ECO:0007669"/>
    <property type="project" value="UniProtKB-KW"/>
</dbReference>
<dbReference type="KEGG" id="pvo:PVOR_24299"/>
<evidence type="ECO:0000313" key="7">
    <source>
        <dbReference type="Proteomes" id="UP000003094"/>
    </source>
</evidence>
<organism evidence="6 7">
    <name type="scientific">Paenibacillus vortex V453</name>
    <dbReference type="NCBI Taxonomy" id="715225"/>
    <lineage>
        <taxon>Bacteria</taxon>
        <taxon>Bacillati</taxon>
        <taxon>Bacillota</taxon>
        <taxon>Bacilli</taxon>
        <taxon>Bacillales</taxon>
        <taxon>Paenibacillaceae</taxon>
        <taxon>Paenibacillus</taxon>
    </lineage>
</organism>
<protein>
    <submittedName>
        <fullName evidence="6">ABC transporter related protein</fullName>
    </submittedName>
</protein>
<dbReference type="SMART" id="SM00382">
    <property type="entry name" value="AAA"/>
    <property type="match status" value="1"/>
</dbReference>
<dbReference type="PANTHER" id="PTHR42798">
    <property type="entry name" value="LIPOPROTEIN-RELEASING SYSTEM ATP-BINDING PROTEIN LOLD"/>
    <property type="match status" value="1"/>
</dbReference>
<dbReference type="InterPro" id="IPR017871">
    <property type="entry name" value="ABC_transporter-like_CS"/>
</dbReference>
<dbReference type="PROSITE" id="PS00211">
    <property type="entry name" value="ABC_TRANSPORTER_1"/>
    <property type="match status" value="1"/>
</dbReference>
<name>A0A2R9SQ52_9BACL</name>
<comment type="caution">
    <text evidence="6">The sequence shown here is derived from an EMBL/GenBank/DDBJ whole genome shotgun (WGS) entry which is preliminary data.</text>
</comment>
<dbReference type="InterPro" id="IPR027417">
    <property type="entry name" value="P-loop_NTPase"/>
</dbReference>
<dbReference type="InterPro" id="IPR003439">
    <property type="entry name" value="ABC_transporter-like_ATP-bd"/>
</dbReference>